<dbReference type="NCBIfam" id="TIGR03686">
    <property type="entry name" value="pupylate_PafA"/>
    <property type="match status" value="1"/>
</dbReference>
<dbReference type="PANTHER" id="PTHR42307">
    <property type="entry name" value="PUP DEAMIDASE/DEPUPYLASE"/>
    <property type="match status" value="1"/>
</dbReference>
<evidence type="ECO:0000256" key="7">
    <source>
        <dbReference type="HAMAP-Rule" id="MF_02111"/>
    </source>
</evidence>
<feature type="binding site" evidence="7">
    <location>
        <position position="427"/>
    </location>
    <ligand>
        <name>ATP</name>
        <dbReference type="ChEBI" id="CHEBI:30616"/>
    </ligand>
</feature>
<feature type="binding site" evidence="7">
    <location>
        <position position="57"/>
    </location>
    <ligand>
        <name>ATP</name>
        <dbReference type="ChEBI" id="CHEBI:30616"/>
    </ligand>
</feature>
<dbReference type="UniPathway" id="UPA00998"/>
<dbReference type="GO" id="GO:0070490">
    <property type="term" value="P:protein pupylation"/>
    <property type="evidence" value="ECO:0007669"/>
    <property type="project" value="UniProtKB-UniRule"/>
</dbReference>
<dbReference type="InterPro" id="IPR004347">
    <property type="entry name" value="Pup_ligase/deamidase"/>
</dbReference>
<evidence type="ECO:0000256" key="4">
    <source>
        <dbReference type="ARBA" id="ARBA00022786"/>
    </source>
</evidence>
<protein>
    <recommendedName>
        <fullName evidence="7 8">Pup--protein ligase</fullName>
        <ecNumber evidence="7 8">6.3.1.19</ecNumber>
    </recommendedName>
    <alternativeName>
        <fullName evidence="7">Proteasome accessory factor A</fullName>
    </alternativeName>
    <alternativeName>
        <fullName evidence="7">Pup-conjugating enzyme</fullName>
    </alternativeName>
</protein>
<keyword evidence="6 7" id="KW-0460">Magnesium</keyword>
<comment type="similarity">
    <text evidence="7">Belongs to the Pup ligase/Pup deamidase family. Pup-conjugating enzyme subfamily.</text>
</comment>
<dbReference type="Proteomes" id="UP000316196">
    <property type="component" value="Unassembled WGS sequence"/>
</dbReference>
<keyword evidence="2 7" id="KW-0479">Metal-binding</keyword>
<dbReference type="GO" id="GO:0016879">
    <property type="term" value="F:ligase activity, forming carbon-nitrogen bonds"/>
    <property type="evidence" value="ECO:0007669"/>
    <property type="project" value="UniProtKB-UniRule"/>
</dbReference>
<comment type="caution">
    <text evidence="10">The sequence shown here is derived from an EMBL/GenBank/DDBJ whole genome shotgun (WGS) entry which is preliminary data.</text>
</comment>
<dbReference type="EMBL" id="VFOR01000005">
    <property type="protein sequence ID" value="TQL56240.1"/>
    <property type="molecule type" value="Genomic_DNA"/>
</dbReference>
<evidence type="ECO:0000256" key="3">
    <source>
        <dbReference type="ARBA" id="ARBA00022741"/>
    </source>
</evidence>
<feature type="binding site" evidence="7">
    <location>
        <position position="10"/>
    </location>
    <ligand>
        <name>Mg(2+)</name>
        <dbReference type="ChEBI" id="CHEBI:18420"/>
    </ligand>
</feature>
<evidence type="ECO:0000256" key="8">
    <source>
        <dbReference type="NCBIfam" id="TIGR03686"/>
    </source>
</evidence>
<dbReference type="GO" id="GO:0000287">
    <property type="term" value="F:magnesium ion binding"/>
    <property type="evidence" value="ECO:0007669"/>
    <property type="project" value="UniProtKB-UniRule"/>
</dbReference>
<evidence type="ECO:0000313" key="11">
    <source>
        <dbReference type="Proteomes" id="UP000316196"/>
    </source>
</evidence>
<dbReference type="UniPathway" id="UPA00997"/>
<dbReference type="GO" id="GO:0019941">
    <property type="term" value="P:modification-dependent protein catabolic process"/>
    <property type="evidence" value="ECO:0007669"/>
    <property type="project" value="UniProtKB-UniRule"/>
</dbReference>
<comment type="catalytic activity">
    <reaction evidence="7">
        <text>ATP + [prokaryotic ubiquitin-like protein]-L-glutamate + [protein]-L-lysine = ADP + phosphate + N(6)-([prokaryotic ubiquitin-like protein]-gamma-L-glutamyl)-[protein]-L-lysine.</text>
        <dbReference type="EC" id="6.3.1.19"/>
    </reaction>
</comment>
<keyword evidence="1 7" id="KW-0436">Ligase</keyword>
<comment type="function">
    <text evidence="7">Catalyzes the covalent attachment of the prokaryotic ubiquitin-like protein modifier Pup to the proteasomal substrate proteins, thereby targeting them for proteasomal degradation. This tagging system is termed pupylation. The ligation reaction involves the side-chain carboxylate of the C-terminal glutamate of Pup and the side-chain amino group of a substrate lysine.</text>
</comment>
<keyword evidence="5 7" id="KW-0067">ATP-binding</keyword>
<dbReference type="EMBL" id="VFOR01000002">
    <property type="protein sequence ID" value="TQL57530.1"/>
    <property type="molecule type" value="Genomic_DNA"/>
</dbReference>
<organism evidence="10 11">
    <name type="scientific">Propioniferax innocua</name>
    <dbReference type="NCBI Taxonomy" id="1753"/>
    <lineage>
        <taxon>Bacteria</taxon>
        <taxon>Bacillati</taxon>
        <taxon>Actinomycetota</taxon>
        <taxon>Actinomycetes</taxon>
        <taxon>Propionibacteriales</taxon>
        <taxon>Propionibacteriaceae</taxon>
        <taxon>Propioniferax</taxon>
    </lineage>
</organism>
<dbReference type="GO" id="GO:0005524">
    <property type="term" value="F:ATP binding"/>
    <property type="evidence" value="ECO:0007669"/>
    <property type="project" value="UniProtKB-UniRule"/>
</dbReference>
<sequence length="478" mass="53730">MIIRRIRGLETEFGVLCVQRGEGQRRRLGADEVARQLFRSVVAWGKSSNVFLDNGGRLYLDVGSHPEYATAECDTFTDLIAQDRVGEILVQELAEQARERLADEGTEADIFVFKNNVDSHGNSYGCHENYLVSRDLDLADQAELLIPFLVTRQLYAGAGHLGPDGGFQLSQRAEHMWDPVSSATTRTRPMINTRDEPHADPARFRRLHVIVGDSNMSETVTWLKVTTADLVLRLIESGALLGDLTLDVPGRAIREVSHDLTGRAVLTLASGRTISALDVQRRFHAACQAFFETGDAEEISAADRPDLEAALELWGDVLDAFESDDLESFADRLDWVAKRRLLTQFAERHDLPWTDARLAELALRYHDIHPERGIVPTMVRRGAMRRLVTDAQVEQARAEPPATTRAHLRSRFLAAARAAGVEHSVDWVNLRILEQPARRWADAPSMSPRQVLLTDPFTTEDRRVDDLIDSLQQFEQDR</sequence>
<keyword evidence="3 7" id="KW-0547">Nucleotide-binding</keyword>
<evidence type="ECO:0000256" key="6">
    <source>
        <dbReference type="ARBA" id="ARBA00022842"/>
    </source>
</evidence>
<comment type="miscellaneous">
    <text evidence="7">The reaction mechanism probably proceeds via the activation of Pup by phosphorylation of its C-terminal glutamate, which is then subject to nucleophilic attack by the substrate lysine, resulting in an isopeptide bond and the release of phosphate as a good leaving group.</text>
</comment>
<dbReference type="InterPro" id="IPR022279">
    <property type="entry name" value="Pup_ligase"/>
</dbReference>
<dbReference type="PANTHER" id="PTHR42307:SF3">
    <property type="entry name" value="PUP--PROTEIN LIGASE"/>
    <property type="match status" value="1"/>
</dbReference>
<keyword evidence="4 7" id="KW-0833">Ubl conjugation pathway</keyword>
<name>A0A542ZBB0_9ACTN</name>
<dbReference type="GO" id="GO:0010498">
    <property type="term" value="P:proteasomal protein catabolic process"/>
    <property type="evidence" value="ECO:0007669"/>
    <property type="project" value="UniProtKB-UniRule"/>
</dbReference>
<proteinExistence type="inferred from homology"/>
<dbReference type="GO" id="GO:0000502">
    <property type="term" value="C:proteasome complex"/>
    <property type="evidence" value="ECO:0007669"/>
    <property type="project" value="UniProtKB-KW"/>
</dbReference>
<dbReference type="RefSeq" id="WP_246044308.1">
    <property type="nucleotide sequence ID" value="NZ_BAAAMD010000003.1"/>
</dbReference>
<dbReference type="AlphaFoldDB" id="A0A542ZBB0"/>
<feature type="binding site" evidence="7">
    <location>
        <position position="67"/>
    </location>
    <ligand>
        <name>Mg(2+)</name>
        <dbReference type="ChEBI" id="CHEBI:18420"/>
    </ligand>
</feature>
<dbReference type="GO" id="GO:0019787">
    <property type="term" value="F:ubiquitin-like protein transferase activity"/>
    <property type="evidence" value="ECO:0007669"/>
    <property type="project" value="UniProtKB-UniRule"/>
</dbReference>
<dbReference type="HAMAP" id="MF_02111">
    <property type="entry name" value="Pup_ligase"/>
    <property type="match status" value="1"/>
</dbReference>
<accession>A0A542ZBB0</accession>
<gene>
    <name evidence="7" type="primary">pafA</name>
    <name evidence="10" type="ORF">FB460_1360</name>
    <name evidence="9" type="ORF">FB460_2543</name>
</gene>
<reference evidence="10 11" key="1">
    <citation type="submission" date="2019-06" db="EMBL/GenBank/DDBJ databases">
        <title>Sequencing the genomes of 1000 actinobacteria strains.</title>
        <authorList>
            <person name="Klenk H.-P."/>
        </authorList>
    </citation>
    <scope>NUCLEOTIDE SEQUENCE [LARGE SCALE GENOMIC DNA]</scope>
    <source>
        <strain evidence="10 11">DSM 8251</strain>
    </source>
</reference>
<feature type="binding site" evidence="7">
    <location>
        <position position="59"/>
    </location>
    <ligand>
        <name>Mg(2+)</name>
        <dbReference type="ChEBI" id="CHEBI:18420"/>
    </ligand>
</feature>
<evidence type="ECO:0000256" key="2">
    <source>
        <dbReference type="ARBA" id="ARBA00022723"/>
    </source>
</evidence>
<evidence type="ECO:0000313" key="9">
    <source>
        <dbReference type="EMBL" id="TQL56240.1"/>
    </source>
</evidence>
<evidence type="ECO:0000256" key="1">
    <source>
        <dbReference type="ARBA" id="ARBA00022598"/>
    </source>
</evidence>
<feature type="binding site" evidence="7">
    <location>
        <position position="70"/>
    </location>
    <ligand>
        <name>ATP</name>
        <dbReference type="ChEBI" id="CHEBI:30616"/>
    </ligand>
</feature>
<evidence type="ECO:0000313" key="10">
    <source>
        <dbReference type="EMBL" id="TQL57530.1"/>
    </source>
</evidence>
<dbReference type="EC" id="6.3.1.19" evidence="7 8"/>
<evidence type="ECO:0000256" key="5">
    <source>
        <dbReference type="ARBA" id="ARBA00022840"/>
    </source>
</evidence>
<keyword evidence="10" id="KW-0647">Proteasome</keyword>
<comment type="pathway">
    <text evidence="7">Protein modification; protein pupylation.</text>
</comment>
<feature type="active site" description="Proton acceptor" evidence="7">
    <location>
        <position position="61"/>
    </location>
</feature>
<comment type="pathway">
    <text evidence="7">Protein degradation; proteasomal Pup-dependent pathway.</text>
</comment>
<dbReference type="Pfam" id="PF03136">
    <property type="entry name" value="Pup_ligase"/>
    <property type="match status" value="1"/>
</dbReference>
<keyword evidence="11" id="KW-1185">Reference proteome</keyword>